<dbReference type="AlphaFoldDB" id="A0A8H3BC71"/>
<sequence>MNVTTYAVAPYTYFRQHDELVGALDRLFREHRVPPAIVQYSFADRRATGYYDELVYILTPFPTRPTSELLEDIGRAVAPAQARLTTLLSCHYPPVFPPLPVTPLYAPPNEENFTVARSYLQPADDYRGRATPGGFQSTFESTMAIETSESNLIKSTLRASYVVKPCSKRPATATLTITCPRVTLQHQTDSNHHPYILHSFSASVRQDPHTPAGCTITPHFTPRNPRFERTCNGLRYESTWIWEVLDEQLRISGFAECDDRQVPVTAVDSIGSKPITTAGKSGDATHSNTEEPIAHVCSQSSPSTLLNKCSKSRLFEPPTESIVVSVPISSGSTAYPLCVTFIATLTSTAGLDAIDFMNRSSKWTDPQAREGLQSAFDKAHPAAQVIHHVIRVEIPDVAEMIRARMGYDGMNSPTTGTEVESLGPGIGVYAHRCGGDSFFGGLQISLDRDAGVVGRRGDENEEDNSDEEE</sequence>
<reference evidence="1" key="1">
    <citation type="submission" date="2021-01" db="EMBL/GenBank/DDBJ databases">
        <authorList>
            <person name="Kaushik A."/>
        </authorList>
    </citation>
    <scope>NUCLEOTIDE SEQUENCE</scope>
    <source>
        <strain evidence="1">AG1-1B</strain>
    </source>
</reference>
<proteinExistence type="predicted"/>
<organism evidence="1 2">
    <name type="scientific">Rhizoctonia solani</name>
    <dbReference type="NCBI Taxonomy" id="456999"/>
    <lineage>
        <taxon>Eukaryota</taxon>
        <taxon>Fungi</taxon>
        <taxon>Dikarya</taxon>
        <taxon>Basidiomycota</taxon>
        <taxon>Agaricomycotina</taxon>
        <taxon>Agaricomycetes</taxon>
        <taxon>Cantharellales</taxon>
        <taxon>Ceratobasidiaceae</taxon>
        <taxon>Rhizoctonia</taxon>
    </lineage>
</organism>
<evidence type="ECO:0000313" key="1">
    <source>
        <dbReference type="EMBL" id="CAE6452052.1"/>
    </source>
</evidence>
<gene>
    <name evidence="1" type="ORF">RDB_LOCUS79875</name>
</gene>
<dbReference type="OrthoDB" id="1739076at2759"/>
<dbReference type="Proteomes" id="UP000663826">
    <property type="component" value="Unassembled WGS sequence"/>
</dbReference>
<dbReference type="EMBL" id="CAJMWQ010001475">
    <property type="protein sequence ID" value="CAE6452052.1"/>
    <property type="molecule type" value="Genomic_DNA"/>
</dbReference>
<name>A0A8H3BC71_9AGAM</name>
<evidence type="ECO:0000313" key="2">
    <source>
        <dbReference type="Proteomes" id="UP000663826"/>
    </source>
</evidence>
<accession>A0A8H3BC71</accession>
<comment type="caution">
    <text evidence="1">The sequence shown here is derived from an EMBL/GenBank/DDBJ whole genome shotgun (WGS) entry which is preliminary data.</text>
</comment>
<protein>
    <submittedName>
        <fullName evidence="1">Uncharacterized protein</fullName>
    </submittedName>
</protein>